<dbReference type="GO" id="GO:0006508">
    <property type="term" value="P:proteolysis"/>
    <property type="evidence" value="ECO:0007669"/>
    <property type="project" value="UniProtKB-KW"/>
</dbReference>
<dbReference type="GO" id="GO:2000344">
    <property type="term" value="P:positive regulation of acrosome reaction"/>
    <property type="evidence" value="ECO:0007669"/>
    <property type="project" value="TreeGrafter"/>
</dbReference>
<dbReference type="Gene3D" id="2.40.10.10">
    <property type="entry name" value="Trypsin-like serine proteases"/>
    <property type="match status" value="2"/>
</dbReference>
<dbReference type="GO" id="GO:0004252">
    <property type="term" value="F:serine-type endopeptidase activity"/>
    <property type="evidence" value="ECO:0007669"/>
    <property type="project" value="InterPro"/>
</dbReference>
<organism evidence="7 8">
    <name type="scientific">Camelus bactrianus</name>
    <name type="common">Bactrian camel</name>
    <dbReference type="NCBI Taxonomy" id="9837"/>
    <lineage>
        <taxon>Eukaryota</taxon>
        <taxon>Metazoa</taxon>
        <taxon>Chordata</taxon>
        <taxon>Craniata</taxon>
        <taxon>Vertebrata</taxon>
        <taxon>Euteleostomi</taxon>
        <taxon>Mammalia</taxon>
        <taxon>Eutheria</taxon>
        <taxon>Laurasiatheria</taxon>
        <taxon>Artiodactyla</taxon>
        <taxon>Tylopoda</taxon>
        <taxon>Camelidae</taxon>
        <taxon>Camelus</taxon>
    </lineage>
</organism>
<name>A0A9W3GMM3_CAMBA</name>
<feature type="chain" id="PRO_5040737504" evidence="5">
    <location>
        <begin position="22"/>
        <end position="235"/>
    </location>
</feature>
<keyword evidence="4" id="KW-1015">Disulfide bond</keyword>
<dbReference type="InterPro" id="IPR009003">
    <property type="entry name" value="Peptidase_S1_PA"/>
</dbReference>
<gene>
    <name evidence="8" type="primary">PRSS37</name>
    <name evidence="8" type="synonym">LOC105063009</name>
</gene>
<dbReference type="SMART" id="SM00020">
    <property type="entry name" value="Tryp_SPc"/>
    <property type="match status" value="1"/>
</dbReference>
<keyword evidence="3 5" id="KW-0732">Signal</keyword>
<keyword evidence="2" id="KW-0964">Secreted</keyword>
<dbReference type="RefSeq" id="XP_010945742.1">
    <property type="nucleotide sequence ID" value="XM_010947440.1"/>
</dbReference>
<dbReference type="InterPro" id="IPR043504">
    <property type="entry name" value="Peptidase_S1_PA_chymotrypsin"/>
</dbReference>
<dbReference type="OrthoDB" id="5565075at2759"/>
<evidence type="ECO:0000256" key="4">
    <source>
        <dbReference type="ARBA" id="ARBA00023157"/>
    </source>
</evidence>
<dbReference type="KEGG" id="cbai:105063009"/>
<evidence type="ECO:0000256" key="1">
    <source>
        <dbReference type="ARBA" id="ARBA00004613"/>
    </source>
</evidence>
<accession>A0A9W3GMM3</accession>
<comment type="subcellular location">
    <subcellularLocation>
        <location evidence="1">Secreted</location>
    </subcellularLocation>
</comment>
<dbReference type="GeneID" id="105063009"/>
<evidence type="ECO:0000256" key="2">
    <source>
        <dbReference type="ARBA" id="ARBA00022525"/>
    </source>
</evidence>
<dbReference type="Pfam" id="PF00089">
    <property type="entry name" value="Trypsin"/>
    <property type="match status" value="1"/>
</dbReference>
<dbReference type="GO" id="GO:0001669">
    <property type="term" value="C:acrosomal vesicle"/>
    <property type="evidence" value="ECO:0007669"/>
    <property type="project" value="TreeGrafter"/>
</dbReference>
<dbReference type="RefSeq" id="XP_010945742.1">
    <property type="nucleotide sequence ID" value="XM_010947440.2"/>
</dbReference>
<evidence type="ECO:0000256" key="5">
    <source>
        <dbReference type="SAM" id="SignalP"/>
    </source>
</evidence>
<dbReference type="GO" id="GO:0005576">
    <property type="term" value="C:extracellular region"/>
    <property type="evidence" value="ECO:0007669"/>
    <property type="project" value="UniProtKB-SubCell"/>
</dbReference>
<dbReference type="PROSITE" id="PS50240">
    <property type="entry name" value="TRYPSIN_DOM"/>
    <property type="match status" value="1"/>
</dbReference>
<dbReference type="FunFam" id="2.40.10.10:FF:000005">
    <property type="entry name" value="Serine protease 37"/>
    <property type="match status" value="1"/>
</dbReference>
<dbReference type="InterPro" id="IPR001254">
    <property type="entry name" value="Trypsin_dom"/>
</dbReference>
<feature type="signal peptide" evidence="5">
    <location>
        <begin position="1"/>
        <end position="21"/>
    </location>
</feature>
<dbReference type="SUPFAM" id="SSF50494">
    <property type="entry name" value="Trypsin-like serine proteases"/>
    <property type="match status" value="1"/>
</dbReference>
<keyword evidence="8" id="KW-0645">Protease</keyword>
<evidence type="ECO:0000256" key="3">
    <source>
        <dbReference type="ARBA" id="ARBA00022729"/>
    </source>
</evidence>
<evidence type="ECO:0000313" key="7">
    <source>
        <dbReference type="Proteomes" id="UP001732780"/>
    </source>
</evidence>
<dbReference type="InterPro" id="IPR001314">
    <property type="entry name" value="Peptidase_S1A"/>
</dbReference>
<evidence type="ECO:0000259" key="6">
    <source>
        <dbReference type="PROSITE" id="PS50240"/>
    </source>
</evidence>
<sequence length="235" mass="26432">MKFIFCLSILAGTFLTAHSSAQKEDHAPYLVYLKSHFNPCVGVLIKSSWVLAPAHCYLPNLKVMLGNFRTRVRDGTEQILNPIQIIRYWNYSHSSPQDDLMLIKLAKPANLNHKVQLLPLATKAVKPGTVCLISGLDWSQDNIGRHPDLRQNLEAPVMSDAECQEVEQGRSHRNSLCVKFVKVLNRLFGEVAVATVICKDKLQGIEVGHFMGGDVGIYTDIHKYIPWIEKIAKDK</sequence>
<evidence type="ECO:0000313" key="8">
    <source>
        <dbReference type="RefSeq" id="XP_010945742.1"/>
    </source>
</evidence>
<dbReference type="Proteomes" id="UP001732780">
    <property type="component" value="Chromosome 7"/>
</dbReference>
<dbReference type="AlphaFoldDB" id="A0A9W3GMM3"/>
<dbReference type="PRINTS" id="PR00722">
    <property type="entry name" value="CHYMOTRYPSIN"/>
</dbReference>
<dbReference type="FunFam" id="2.40.10.10:FF:000049">
    <property type="entry name" value="probable inactive serine protease 37"/>
    <property type="match status" value="1"/>
</dbReference>
<dbReference type="PANTHER" id="PTHR24271">
    <property type="entry name" value="KALLIKREIN-RELATED"/>
    <property type="match status" value="1"/>
</dbReference>
<keyword evidence="7" id="KW-1185">Reference proteome</keyword>
<reference evidence="8" key="1">
    <citation type="submission" date="2025-08" db="UniProtKB">
        <authorList>
            <consortium name="RefSeq"/>
        </authorList>
    </citation>
    <scope>IDENTIFICATION</scope>
    <source>
        <tissue evidence="8">Blood</tissue>
    </source>
</reference>
<keyword evidence="8" id="KW-0378">Hydrolase</keyword>
<feature type="domain" description="Peptidase S1" evidence="6">
    <location>
        <begin position="9"/>
        <end position="233"/>
    </location>
</feature>
<protein>
    <submittedName>
        <fullName evidence="8">Inactive serine protease 37</fullName>
    </submittedName>
</protein>
<dbReference type="PANTHER" id="PTHR24271:SF61">
    <property type="entry name" value="INACTIVE SERINE PROTEASE 37-RELATED"/>
    <property type="match status" value="1"/>
</dbReference>
<proteinExistence type="predicted"/>